<evidence type="ECO:0000313" key="1">
    <source>
        <dbReference type="EMBL" id="KAK3683179.1"/>
    </source>
</evidence>
<protein>
    <submittedName>
        <fullName evidence="1">Uncharacterized protein</fullName>
    </submittedName>
</protein>
<organism evidence="1 2">
    <name type="scientific">Vermiconidia calcicola</name>
    <dbReference type="NCBI Taxonomy" id="1690605"/>
    <lineage>
        <taxon>Eukaryota</taxon>
        <taxon>Fungi</taxon>
        <taxon>Dikarya</taxon>
        <taxon>Ascomycota</taxon>
        <taxon>Pezizomycotina</taxon>
        <taxon>Dothideomycetes</taxon>
        <taxon>Dothideomycetidae</taxon>
        <taxon>Mycosphaerellales</taxon>
        <taxon>Extremaceae</taxon>
        <taxon>Vermiconidia</taxon>
    </lineage>
</organism>
<accession>A0ACC3MD54</accession>
<dbReference type="EMBL" id="JAUTXU010000363">
    <property type="protein sequence ID" value="KAK3683179.1"/>
    <property type="molecule type" value="Genomic_DNA"/>
</dbReference>
<dbReference type="Proteomes" id="UP001281147">
    <property type="component" value="Unassembled WGS sequence"/>
</dbReference>
<name>A0ACC3MD54_9PEZI</name>
<gene>
    <name evidence="1" type="ORF">LTR37_020492</name>
</gene>
<comment type="caution">
    <text evidence="1">The sequence shown here is derived from an EMBL/GenBank/DDBJ whole genome shotgun (WGS) entry which is preliminary data.</text>
</comment>
<reference evidence="1" key="1">
    <citation type="submission" date="2023-07" db="EMBL/GenBank/DDBJ databases">
        <title>Black Yeasts Isolated from many extreme environments.</title>
        <authorList>
            <person name="Coleine C."/>
            <person name="Stajich J.E."/>
            <person name="Selbmann L."/>
        </authorList>
    </citation>
    <scope>NUCLEOTIDE SEQUENCE</scope>
    <source>
        <strain evidence="1">CCFEE 5714</strain>
    </source>
</reference>
<sequence>MTRLALLWTIATTSALALVPLVSVWEFSKERRWFYTCVIVMTVVRLVTFDQPGFAADPTLHAANFIAWLTAQTALSIIFSNIMRAAKVIMGYYTGMGFFARQDWDGDDSKGSTSRSGNPKGLQSRNITRTQTYSITHSKPGNAHLEGRSTKNMSASTWVRAQQRHRDEADSISINSETRIVRPGEVKNEGQEGDPEAGSEQSLPLPVKESLKESGSSYAARF</sequence>
<proteinExistence type="predicted"/>
<keyword evidence="2" id="KW-1185">Reference proteome</keyword>
<evidence type="ECO:0000313" key="2">
    <source>
        <dbReference type="Proteomes" id="UP001281147"/>
    </source>
</evidence>